<gene>
    <name evidence="2" type="ORF">TIFTF001_012473</name>
</gene>
<evidence type="ECO:0000256" key="1">
    <source>
        <dbReference type="SAM" id="MobiDB-lite"/>
    </source>
</evidence>
<feature type="compositionally biased region" description="Low complexity" evidence="1">
    <location>
        <begin position="99"/>
        <end position="119"/>
    </location>
</feature>
<reference evidence="2" key="1">
    <citation type="submission" date="2023-07" db="EMBL/GenBank/DDBJ databases">
        <title>draft genome sequence of fig (Ficus carica).</title>
        <authorList>
            <person name="Takahashi T."/>
            <person name="Nishimura K."/>
        </authorList>
    </citation>
    <scope>NUCLEOTIDE SEQUENCE</scope>
</reference>
<dbReference type="AlphaFoldDB" id="A0AA88D592"/>
<protein>
    <submittedName>
        <fullName evidence="2">Uncharacterized protein</fullName>
    </submittedName>
</protein>
<comment type="caution">
    <text evidence="2">The sequence shown here is derived from an EMBL/GenBank/DDBJ whole genome shotgun (WGS) entry which is preliminary data.</text>
</comment>
<accession>A0AA88D592</accession>
<feature type="compositionally biased region" description="Low complexity" evidence="1">
    <location>
        <begin position="1"/>
        <end position="25"/>
    </location>
</feature>
<keyword evidence="3" id="KW-1185">Reference proteome</keyword>
<name>A0AA88D592_FICCA</name>
<dbReference type="EMBL" id="BTGU01000016">
    <property type="protein sequence ID" value="GMN43271.1"/>
    <property type="molecule type" value="Genomic_DNA"/>
</dbReference>
<organism evidence="2 3">
    <name type="scientific">Ficus carica</name>
    <name type="common">Common fig</name>
    <dbReference type="NCBI Taxonomy" id="3494"/>
    <lineage>
        <taxon>Eukaryota</taxon>
        <taxon>Viridiplantae</taxon>
        <taxon>Streptophyta</taxon>
        <taxon>Embryophyta</taxon>
        <taxon>Tracheophyta</taxon>
        <taxon>Spermatophyta</taxon>
        <taxon>Magnoliopsida</taxon>
        <taxon>eudicotyledons</taxon>
        <taxon>Gunneridae</taxon>
        <taxon>Pentapetalae</taxon>
        <taxon>rosids</taxon>
        <taxon>fabids</taxon>
        <taxon>Rosales</taxon>
        <taxon>Moraceae</taxon>
        <taxon>Ficeae</taxon>
        <taxon>Ficus</taxon>
    </lineage>
</organism>
<sequence>MEIAISPSSSSSQSLSTLSPATASAGDGHGGKRRSNFDGRRCRKSSINRGWVTAKLGILRYLRLCLCLNLRPRHLQHQLLAATAMAGRGDRTSTTDGVTISQATTTSSPTTMVSVLRRS</sequence>
<dbReference type="Gramene" id="FCD_00020106-RA">
    <property type="protein sequence ID" value="FCD_00020106-RA:cds"/>
    <property type="gene ID" value="FCD_00020106"/>
</dbReference>
<feature type="region of interest" description="Disordered" evidence="1">
    <location>
        <begin position="1"/>
        <end position="40"/>
    </location>
</feature>
<evidence type="ECO:0000313" key="3">
    <source>
        <dbReference type="Proteomes" id="UP001187192"/>
    </source>
</evidence>
<dbReference type="Proteomes" id="UP001187192">
    <property type="component" value="Unassembled WGS sequence"/>
</dbReference>
<feature type="region of interest" description="Disordered" evidence="1">
    <location>
        <begin position="85"/>
        <end position="119"/>
    </location>
</feature>
<proteinExistence type="predicted"/>
<evidence type="ECO:0000313" key="2">
    <source>
        <dbReference type="EMBL" id="GMN43271.1"/>
    </source>
</evidence>